<dbReference type="SMART" id="SM00524">
    <property type="entry name" value="DWB"/>
    <property type="match status" value="1"/>
</dbReference>
<evidence type="ECO:0000256" key="1">
    <source>
        <dbReference type="ARBA" id="ARBA00005545"/>
    </source>
</evidence>
<dbReference type="Gene3D" id="2.60.200.10">
    <property type="match status" value="1"/>
</dbReference>
<comment type="caution">
    <text evidence="12">The sequence shown here is derived from an EMBL/GenBank/DDBJ whole genome shotgun (WGS) entry which is preliminary data.</text>
</comment>
<feature type="compositionally biased region" description="Basic and acidic residues" evidence="9">
    <location>
        <begin position="513"/>
        <end position="533"/>
    </location>
</feature>
<organism evidence="12 13">
    <name type="scientific">Ranatra chinensis</name>
    <dbReference type="NCBI Taxonomy" id="642074"/>
    <lineage>
        <taxon>Eukaryota</taxon>
        <taxon>Metazoa</taxon>
        <taxon>Ecdysozoa</taxon>
        <taxon>Arthropoda</taxon>
        <taxon>Hexapoda</taxon>
        <taxon>Insecta</taxon>
        <taxon>Pterygota</taxon>
        <taxon>Neoptera</taxon>
        <taxon>Paraneoptera</taxon>
        <taxon>Hemiptera</taxon>
        <taxon>Heteroptera</taxon>
        <taxon>Panheteroptera</taxon>
        <taxon>Nepomorpha</taxon>
        <taxon>Nepidae</taxon>
        <taxon>Ranatrinae</taxon>
        <taxon>Ranatra</taxon>
    </lineage>
</organism>
<dbReference type="Gene3D" id="1.25.40.990">
    <property type="match status" value="1"/>
</dbReference>
<comment type="subcellular location">
    <subcellularLocation>
        <location evidence="8">Cytoplasm</location>
    </subcellularLocation>
    <subcellularLocation>
        <location evidence="8">Nucleus</location>
    </subcellularLocation>
</comment>
<dbReference type="Pfam" id="PF03165">
    <property type="entry name" value="MH1"/>
    <property type="match status" value="1"/>
</dbReference>
<keyword evidence="13" id="KW-1185">Reference proteome</keyword>
<dbReference type="SUPFAM" id="SSF49879">
    <property type="entry name" value="SMAD/FHA domain"/>
    <property type="match status" value="1"/>
</dbReference>
<keyword evidence="3" id="KW-0479">Metal-binding</keyword>
<keyword evidence="7 8" id="KW-0539">Nucleus</keyword>
<dbReference type="GO" id="GO:0046872">
    <property type="term" value="F:metal ion binding"/>
    <property type="evidence" value="ECO:0007669"/>
    <property type="project" value="UniProtKB-KW"/>
</dbReference>
<evidence type="ECO:0000313" key="13">
    <source>
        <dbReference type="Proteomes" id="UP001558652"/>
    </source>
</evidence>
<dbReference type="InterPro" id="IPR008984">
    <property type="entry name" value="SMAD_FHA_dom_sf"/>
</dbReference>
<dbReference type="InterPro" id="IPR013019">
    <property type="entry name" value="MAD_homology_MH1"/>
</dbReference>
<keyword evidence="4" id="KW-0862">Zinc</keyword>
<dbReference type="InterPro" id="IPR003619">
    <property type="entry name" value="MAD_homology1_Dwarfin-type"/>
</dbReference>
<dbReference type="GO" id="GO:0005737">
    <property type="term" value="C:cytoplasm"/>
    <property type="evidence" value="ECO:0007669"/>
    <property type="project" value="UniProtKB-SubCell"/>
</dbReference>
<gene>
    <name evidence="12" type="ORF">AAG570_010261</name>
</gene>
<dbReference type="InterPro" id="IPR001132">
    <property type="entry name" value="SMAD_dom_Dwarfin-type"/>
</dbReference>
<evidence type="ECO:0000313" key="12">
    <source>
        <dbReference type="EMBL" id="KAL1132304.1"/>
    </source>
</evidence>
<dbReference type="InterPro" id="IPR036578">
    <property type="entry name" value="SMAD_MH1_sf"/>
</dbReference>
<dbReference type="InterPro" id="IPR005062">
    <property type="entry name" value="SAC3/GANP/THP3_conserved"/>
</dbReference>
<dbReference type="GO" id="GO:0051239">
    <property type="term" value="P:regulation of multicellular organismal process"/>
    <property type="evidence" value="ECO:0007669"/>
    <property type="project" value="UniProtKB-ARBA"/>
</dbReference>
<sequence>MHLTKITNYAVRLSYVQSNISGVRNVAKDRLVGPSAVLLAGLGIAVSSFSAIQLSAIKRLLGWKKSQCEDKWSEKAVKSLVKKLKKSDGLEELEKSITTQDPNTKCIVIPSLRAEKGDISNCRKGLPHVIYCRLWRWPNLHSHHEIAPIETCTFGFGHKRDEVCINPYHYARIEHPSVVVGRVEGATVEGQGGPGPTETPPPGYISEDADNMDQNDSTSLSPTPAVDTQPVMYCEPMFWCSISYYELNTRVGETFHASQPSISVDGFTDPSNSERFCLGLLSNVNRNSVVEQIRRHIGKGVRLYYIGGEVFAECLSDSAIFVQSPNCNQRYGWHPATVCKIPPGCNLKIFNNQEFAALLSQSVGQGFEAVYQLTRMCTIRMSFVKGWGAEYRGVKFTMSEKREIIISGAPASFLRRKTIKRHFGQFGTLQKMGVRNNDCVVVFDSPAAAEQALSKGRVWRGTDLKMSWWTPEEQDLNQEQGYGDELNWYAQPTLVLGGEKTRTITAHKIKRMDFGRSDESDNGKKVEMPKPKETSVPASRNDDDTVQSSRPFEKRKALTAREKFQVLEERDRLLRGVLGKDSNIKTAVAMRGKCPDMCPEKERLMRDVRRMVSVYEMSSDTGELDPKLAVKQYSRSSADQEEPLEHELRPEPVLTMTMSYLITRVMCRIDRPDENLSEWYDFCWDRLRAIRKDIVQQQLCDINTVSIVEQCARFHICCFDRLLGTDISIFDEKINTENLMNCLKALINMYEDLRKQGIVCPNEAEFNAYMILLKLNSGDILWEYQNFPSVLQSSPVVQEAVHIHTTYNNNAYSTYFKIVRETSYLNACLMQRFFTHVRVRALRTIIKAYCPPNVRGKLPLSLVTEALKFDSLEETISFCETYGISLADTRMDFIVFRNELMQHESTQCTVKYPSSLVTRNRVTFPQAVVGINNPIPVHVDLEVHNSFDDNHVLTNAALDASDQEEKLLRDTALRGLLKKKYEKITDVPEPLLPSEKTPSPPPRERATSEGSNVEEDVFDYPLPGESREESAEEDSDSPVSSPESKTSDEETCVLSDSGPLSVGSLSSSPGMRTEKFNFTISPQPAKHTPFKFSFPEPMHVDSTVHILKSPEILEPVKKPSEIPKKAVAELFKVPPSPDVIKRPPTPKSQHDDLVMQKLKKKLHENMKRISARKCAKIWRQKVARIKKSRCMDFDRDLPFLCHPVWCSKESQEGSGTVWKEARKWRTAPVPLVQRLNRYRRMSAVVRAILRSDVVDRLHPDVKLTGPKIANWLGKNSLEYAFRCANISQPPTVFWKMIFSLPENKLGSTLPEKLVHWCNEAFYTGESQLGDVQFRLSDCGVPVYTSVRVLEGSRSLSWAKNMSSLIFVRVEGCESSSETKQRLKDVFGFKNHPIPVAILNLGDFSEPLNVDDIKEEFTTIQESSWSSPGALMDAFRALVKGFNHVETGVERLLDLLNIIVDKFVDSLHEDSYLNDGLALVLTEPINIIELFNILVEKIQAVLSACYSKNIYGTACEFRPQIEKLKRTERFPERSDNPKFLNDFCSKISGLKMNPFADWPPKNSLQLFEILKNYCGQIGCGGDVLSKIIRMINPPDDEATDRELMAHLFRTNWLHILEILIKENIRSKQFNFNVVYLKSEIRNLWDSHWWMYTDSVIKANKTLDSW</sequence>
<dbReference type="EMBL" id="JBFDAA010000005">
    <property type="protein sequence ID" value="KAL1132304.1"/>
    <property type="molecule type" value="Genomic_DNA"/>
</dbReference>
<dbReference type="FunFam" id="2.60.200.10:FF:000001">
    <property type="entry name" value="Mothers against decapentaplegic homolog"/>
    <property type="match status" value="1"/>
</dbReference>
<evidence type="ECO:0000256" key="7">
    <source>
        <dbReference type="ARBA" id="ARBA00023242"/>
    </source>
</evidence>
<evidence type="ECO:0000256" key="4">
    <source>
        <dbReference type="ARBA" id="ARBA00022833"/>
    </source>
</evidence>
<dbReference type="GO" id="GO:0005634">
    <property type="term" value="C:nucleus"/>
    <property type="evidence" value="ECO:0007669"/>
    <property type="project" value="UniProtKB-SubCell"/>
</dbReference>
<comment type="similarity">
    <text evidence="1 8">Belongs to the dwarfin/SMAD family.</text>
</comment>
<feature type="domain" description="MH1" evidence="10">
    <location>
        <begin position="55"/>
        <end position="179"/>
    </location>
</feature>
<dbReference type="SUPFAM" id="SSF54928">
    <property type="entry name" value="RNA-binding domain, RBD"/>
    <property type="match status" value="1"/>
</dbReference>
<evidence type="ECO:0000259" key="11">
    <source>
        <dbReference type="PROSITE" id="PS51076"/>
    </source>
</evidence>
<dbReference type="Pfam" id="PF03166">
    <property type="entry name" value="MH2"/>
    <property type="match status" value="1"/>
</dbReference>
<dbReference type="GO" id="GO:0050793">
    <property type="term" value="P:regulation of developmental process"/>
    <property type="evidence" value="ECO:0007669"/>
    <property type="project" value="UniProtKB-ARBA"/>
</dbReference>
<feature type="region of interest" description="Disordered" evidence="9">
    <location>
        <begin position="186"/>
        <end position="224"/>
    </location>
</feature>
<evidence type="ECO:0000256" key="3">
    <source>
        <dbReference type="ARBA" id="ARBA00022723"/>
    </source>
</evidence>
<evidence type="ECO:0000256" key="8">
    <source>
        <dbReference type="RuleBase" id="RU361195"/>
    </source>
</evidence>
<keyword evidence="5 8" id="KW-0805">Transcription regulation</keyword>
<evidence type="ECO:0000256" key="2">
    <source>
        <dbReference type="ARBA" id="ARBA00022490"/>
    </source>
</evidence>
<dbReference type="InterPro" id="IPR013790">
    <property type="entry name" value="Dwarfin"/>
</dbReference>
<dbReference type="PROSITE" id="PS51076">
    <property type="entry name" value="MH2"/>
    <property type="match status" value="1"/>
</dbReference>
<dbReference type="PANTHER" id="PTHR13703">
    <property type="entry name" value="SMAD"/>
    <property type="match status" value="1"/>
</dbReference>
<evidence type="ECO:0000256" key="5">
    <source>
        <dbReference type="ARBA" id="ARBA00023015"/>
    </source>
</evidence>
<feature type="region of interest" description="Disordered" evidence="9">
    <location>
        <begin position="513"/>
        <end position="554"/>
    </location>
</feature>
<keyword evidence="6 8" id="KW-0804">Transcription</keyword>
<keyword evidence="2 8" id="KW-0963">Cytoplasm</keyword>
<evidence type="ECO:0000256" key="9">
    <source>
        <dbReference type="SAM" id="MobiDB-lite"/>
    </source>
</evidence>
<dbReference type="InterPro" id="IPR017855">
    <property type="entry name" value="SMAD-like_dom_sf"/>
</dbReference>
<dbReference type="InterPro" id="IPR035979">
    <property type="entry name" value="RBD_domain_sf"/>
</dbReference>
<evidence type="ECO:0000259" key="10">
    <source>
        <dbReference type="PROSITE" id="PS51075"/>
    </source>
</evidence>
<dbReference type="SMART" id="SM00523">
    <property type="entry name" value="DWA"/>
    <property type="match status" value="1"/>
</dbReference>
<name>A0ABD0YP63_9HEMI</name>
<dbReference type="SUPFAM" id="SSF56366">
    <property type="entry name" value="SMAD MH1 domain"/>
    <property type="match status" value="1"/>
</dbReference>
<proteinExistence type="inferred from homology"/>
<feature type="domain" description="MH2" evidence="11">
    <location>
        <begin position="239"/>
        <end position="433"/>
    </location>
</feature>
<evidence type="ECO:0000256" key="6">
    <source>
        <dbReference type="ARBA" id="ARBA00023163"/>
    </source>
</evidence>
<dbReference type="Proteomes" id="UP001558652">
    <property type="component" value="Unassembled WGS sequence"/>
</dbReference>
<dbReference type="GO" id="GO:0009791">
    <property type="term" value="P:post-embryonic development"/>
    <property type="evidence" value="ECO:0007669"/>
    <property type="project" value="UniProtKB-ARBA"/>
</dbReference>
<dbReference type="Gene3D" id="3.90.520.10">
    <property type="entry name" value="SMAD MH1 domain"/>
    <property type="match status" value="1"/>
</dbReference>
<reference evidence="12 13" key="1">
    <citation type="submission" date="2024-07" db="EMBL/GenBank/DDBJ databases">
        <title>Chromosome-level genome assembly of the water stick insect Ranatra chinensis (Heteroptera: Nepidae).</title>
        <authorList>
            <person name="Liu X."/>
        </authorList>
    </citation>
    <scope>NUCLEOTIDE SEQUENCE [LARGE SCALE GENOMIC DNA]</scope>
    <source>
        <strain evidence="12">Cailab_2021Rc</strain>
        <tissue evidence="12">Muscle</tissue>
    </source>
</reference>
<feature type="compositionally biased region" description="Low complexity" evidence="9">
    <location>
        <begin position="1053"/>
        <end position="1069"/>
    </location>
</feature>
<dbReference type="PANTHER" id="PTHR13703:SF25">
    <property type="entry name" value="MOTHERS AGAINST DECAPENTAPLEGIC HOMOLOG"/>
    <property type="match status" value="1"/>
</dbReference>
<dbReference type="Pfam" id="PF03399">
    <property type="entry name" value="SAC3_GANP"/>
    <property type="match status" value="1"/>
</dbReference>
<accession>A0ABD0YP63</accession>
<feature type="region of interest" description="Disordered" evidence="9">
    <location>
        <begin position="987"/>
        <end position="1069"/>
    </location>
</feature>
<dbReference type="PROSITE" id="PS51075">
    <property type="entry name" value="MH1"/>
    <property type="match status" value="1"/>
</dbReference>
<protein>
    <recommendedName>
        <fullName evidence="8">Mothers against decapentaplegic homolog</fullName>
        <shortName evidence="8">MAD homolog</shortName>
        <shortName evidence="8">Mothers against DPP homolog</shortName>
    </recommendedName>
    <alternativeName>
        <fullName evidence="8">SMAD family member</fullName>
    </alternativeName>
</protein>